<dbReference type="Proteomes" id="UP000003959">
    <property type="component" value="Unassembled WGS sequence"/>
</dbReference>
<evidence type="ECO:0000256" key="1">
    <source>
        <dbReference type="SAM" id="MobiDB-lite"/>
    </source>
</evidence>
<dbReference type="EMBL" id="GL890930">
    <property type="protein sequence ID" value="EGJ32020.1"/>
    <property type="molecule type" value="Genomic_DNA"/>
</dbReference>
<organism evidence="2 3">
    <name type="scientific">Moorena producens 3L</name>
    <dbReference type="NCBI Taxonomy" id="489825"/>
    <lineage>
        <taxon>Bacteria</taxon>
        <taxon>Bacillati</taxon>
        <taxon>Cyanobacteriota</taxon>
        <taxon>Cyanophyceae</taxon>
        <taxon>Coleofasciculales</taxon>
        <taxon>Coleofasciculaceae</taxon>
        <taxon>Moorena</taxon>
    </lineage>
</organism>
<gene>
    <name evidence="2" type="ORF">LYNGBM3L_30470</name>
</gene>
<protein>
    <submittedName>
        <fullName evidence="2">Uncharacterized protein</fullName>
    </submittedName>
</protein>
<feature type="region of interest" description="Disordered" evidence="1">
    <location>
        <begin position="60"/>
        <end position="100"/>
    </location>
</feature>
<dbReference type="HOGENOM" id="CLU_2302701_0_0_3"/>
<accession>F4XU44</accession>
<evidence type="ECO:0000313" key="2">
    <source>
        <dbReference type="EMBL" id="EGJ32020.1"/>
    </source>
</evidence>
<evidence type="ECO:0000313" key="3">
    <source>
        <dbReference type="Proteomes" id="UP000003959"/>
    </source>
</evidence>
<keyword evidence="3" id="KW-1185">Reference proteome</keyword>
<reference evidence="3" key="1">
    <citation type="journal article" date="2011" name="Proc. Natl. Acad. Sci. U.S.A.">
        <title>Genomic insights into the physiology and ecology of the marine filamentous cyanobacterium Lyngbya majuscula.</title>
        <authorList>
            <person name="Jones A.C."/>
            <person name="Monroe E.A."/>
            <person name="Podell S."/>
            <person name="Hess W.R."/>
            <person name="Klages S."/>
            <person name="Esquenazi E."/>
            <person name="Niessen S."/>
            <person name="Hoover H."/>
            <person name="Rothmann M."/>
            <person name="Lasken R.S."/>
            <person name="Yates J.R.III."/>
            <person name="Reinhardt R."/>
            <person name="Kube M."/>
            <person name="Burkart M.D."/>
            <person name="Allen E.E."/>
            <person name="Dorrestein P.C."/>
            <person name="Gerwick W.H."/>
            <person name="Gerwick L."/>
        </authorList>
    </citation>
    <scope>NUCLEOTIDE SEQUENCE [LARGE SCALE GENOMIC DNA]</scope>
    <source>
        <strain evidence="3">3L</strain>
    </source>
</reference>
<dbReference type="AlphaFoldDB" id="F4XU44"/>
<sequence>MGSAADQSDQLPIPSQSTAHQLPGNRNWQDASSTKMPIPLGEHSSRAGILPAPTYIETGKMPVPLQSSNRCRVGSAADQSDQLPIPSQSTAHQLPAHYNE</sequence>
<feature type="region of interest" description="Disordered" evidence="1">
    <location>
        <begin position="1"/>
        <end position="46"/>
    </location>
</feature>
<feature type="compositionally biased region" description="Polar residues" evidence="1">
    <location>
        <begin position="1"/>
        <end position="35"/>
    </location>
</feature>
<proteinExistence type="predicted"/>
<feature type="compositionally biased region" description="Polar residues" evidence="1">
    <location>
        <begin position="77"/>
        <end position="92"/>
    </location>
</feature>
<name>F4XU44_9CYAN</name>